<dbReference type="OrthoDB" id="8480043at2"/>
<geneLocation type="plasmid" evidence="2 3">
    <name>megaplasmid</name>
</geneLocation>
<evidence type="ECO:0000313" key="3">
    <source>
        <dbReference type="Proteomes" id="UP000009081"/>
    </source>
</evidence>
<name>C5B5W7_METEA</name>
<dbReference type="Proteomes" id="UP000009081">
    <property type="component" value="Plasmid megaplasmid"/>
</dbReference>
<accession>C5B5W7</accession>
<feature type="compositionally biased region" description="Acidic residues" evidence="1">
    <location>
        <begin position="332"/>
        <end position="349"/>
    </location>
</feature>
<keyword evidence="3" id="KW-1185">Reference proteome</keyword>
<dbReference type="AlphaFoldDB" id="C5B5W7"/>
<keyword evidence="2" id="KW-0614">Plasmid</keyword>
<dbReference type="HOGENOM" id="CLU_758232_0_0_5"/>
<dbReference type="KEGG" id="mea:Mex_2p1069"/>
<feature type="region of interest" description="Disordered" evidence="1">
    <location>
        <begin position="332"/>
        <end position="365"/>
    </location>
</feature>
<dbReference type="RefSeq" id="WP_003605650.1">
    <property type="nucleotide sequence ID" value="NC_012811.1"/>
</dbReference>
<proteinExistence type="predicted"/>
<organism evidence="2 3">
    <name type="scientific">Methylorubrum extorquens (strain ATCC 14718 / DSM 1338 / JCM 2805 / NCIMB 9133 / AM1)</name>
    <name type="common">Methylobacterium extorquens</name>
    <dbReference type="NCBI Taxonomy" id="272630"/>
    <lineage>
        <taxon>Bacteria</taxon>
        <taxon>Pseudomonadati</taxon>
        <taxon>Pseudomonadota</taxon>
        <taxon>Alphaproteobacteria</taxon>
        <taxon>Hyphomicrobiales</taxon>
        <taxon>Methylobacteriaceae</taxon>
        <taxon>Methylorubrum</taxon>
    </lineage>
</organism>
<protein>
    <submittedName>
        <fullName evidence="2">Uncharacterized protein</fullName>
    </submittedName>
</protein>
<reference evidence="2 3" key="1">
    <citation type="journal article" date="2009" name="PLoS ONE">
        <title>Methylobacterium genome sequences: a reference blueprint to investigate microbial metabolism of C1 compounds from natural and industrial sources.</title>
        <authorList>
            <person name="Vuilleumier S."/>
            <person name="Chistoserdova L."/>
            <person name="Lee M.-C."/>
            <person name="Bringel F."/>
            <person name="Lajus A."/>
            <person name="Zhou Y."/>
            <person name="Gourion B."/>
            <person name="Barbe V."/>
            <person name="Chang J."/>
            <person name="Cruveiller S."/>
            <person name="Dossat C."/>
            <person name="Gillett W."/>
            <person name="Gruffaz C."/>
            <person name="Haugen E."/>
            <person name="Hourcade E."/>
            <person name="Levy R."/>
            <person name="Mangenot S."/>
            <person name="Muller E."/>
            <person name="Nadalig T."/>
            <person name="Pagni M."/>
            <person name="Penny C."/>
            <person name="Peyraud R."/>
            <person name="Robinson D.G."/>
            <person name="Roche D."/>
            <person name="Rouy Z."/>
            <person name="Saenampechek C."/>
            <person name="Salvignol G."/>
            <person name="Vallenet D."/>
            <person name="Wu Z."/>
            <person name="Marx C.J."/>
            <person name="Vorholt J.A."/>
            <person name="Olson M.V."/>
            <person name="Kaul R."/>
            <person name="Weissenbach J."/>
            <person name="Medigue C."/>
            <person name="Lidstrom M.E."/>
        </authorList>
    </citation>
    <scope>NUCLEOTIDE SEQUENCE [LARGE SCALE GENOMIC DNA]</scope>
    <source>
        <strain evidence="3">ATCC 14718 / DSM 1338 / JCM 2805 / NCIMB 9133 / AM1</strain>
    </source>
</reference>
<gene>
    <name evidence="2" type="ordered locus">MexAM1_META2p1069</name>
</gene>
<sequence>MNPLGNSIANWHHADGYRCDLVFEGGRTMTVVAASAYNAGGLVGSEYNGIVVIDADNSSIVLQNHLRSGSGASGPTHAQREEFDRVSNMTQWRDFATWLKAAPGYRGGVPDIDAPVPTAPDEAAIVIKSANAGKVPGLPGDDILPTALRAAHDSPEVSYAYPHRTRLDMAAFVAGHAFHGERHRSTYLAWNIKVGGADMSGRIEGGDAQIDPALDALWNKYAERNGERLFWDACRDGIRSYVDGEATTYPGDDQGDFVFGTQGRSGGWLVLKEWRGRNLGFDSRAEMVETLLEMEPSELAALYAAVVCFDHDIQPEQVFAYNIAMAREAVEQEEWSTPEDAEAAAEELGLDGWTHPSRASAPAPV</sequence>
<evidence type="ECO:0000256" key="1">
    <source>
        <dbReference type="SAM" id="MobiDB-lite"/>
    </source>
</evidence>
<evidence type="ECO:0000313" key="2">
    <source>
        <dbReference type="EMBL" id="ACS43849.1"/>
    </source>
</evidence>
<dbReference type="EMBL" id="CP001511">
    <property type="protein sequence ID" value="ACS43849.1"/>
    <property type="molecule type" value="Genomic_DNA"/>
</dbReference>